<dbReference type="RefSeq" id="XP_032808293.1">
    <property type="nucleotide sequence ID" value="XM_032952402.1"/>
</dbReference>
<dbReference type="SMART" id="SM00110">
    <property type="entry name" value="C1Q"/>
    <property type="match status" value="1"/>
</dbReference>
<feature type="compositionally biased region" description="Basic and acidic residues" evidence="5">
    <location>
        <begin position="50"/>
        <end position="68"/>
    </location>
</feature>
<comment type="subcellular location">
    <subcellularLocation>
        <location evidence="1">Secreted</location>
    </subcellularLocation>
</comment>
<evidence type="ECO:0000259" key="7">
    <source>
        <dbReference type="PROSITE" id="PS50871"/>
    </source>
</evidence>
<evidence type="ECO:0000256" key="6">
    <source>
        <dbReference type="SAM" id="SignalP"/>
    </source>
</evidence>
<feature type="signal peptide" evidence="6">
    <location>
        <begin position="1"/>
        <end position="23"/>
    </location>
</feature>
<evidence type="ECO:0000256" key="5">
    <source>
        <dbReference type="SAM" id="MobiDB-lite"/>
    </source>
</evidence>
<dbReference type="InterPro" id="IPR008160">
    <property type="entry name" value="Collagen"/>
</dbReference>
<dbReference type="InterPro" id="IPR001073">
    <property type="entry name" value="C1q_dom"/>
</dbReference>
<dbReference type="PRINTS" id="PR00007">
    <property type="entry name" value="COMPLEMNTC1Q"/>
</dbReference>
<dbReference type="PANTHER" id="PTHR15427">
    <property type="entry name" value="EMILIN ELASTIN MICROFIBRIL INTERFACE-LOCATED PROTEIN ELASTIN MICROFIBRIL INTERFACER"/>
    <property type="match status" value="1"/>
</dbReference>
<evidence type="ECO:0000256" key="3">
    <source>
        <dbReference type="ARBA" id="ARBA00022729"/>
    </source>
</evidence>
<keyword evidence="3 6" id="KW-0732">Signal</keyword>
<dbReference type="AlphaFoldDB" id="A0AAJ7T157"/>
<evidence type="ECO:0000256" key="4">
    <source>
        <dbReference type="ARBA" id="ARBA00023119"/>
    </source>
</evidence>
<dbReference type="Proteomes" id="UP001318040">
    <property type="component" value="Chromosome 11"/>
</dbReference>
<sequence length="273" mass="27880">MRGHLQLVAVLVTLQLVLLRAQATETATSEKCGGLPGIPGTHGQNGQAGRDGRDGQPGQKGERGDAGKGESGIPGSPGHPGPKGEPGPAGPPGLSGLDGEKGERGEQGPNGKVGPVGTIGPRGNPGEPGAKGDKGDTPAIKKSAFSAKATISKTKPQGAGVIVFDIIISNDFGHYNKATGKFTCVHAGHYYFSFQAPSSGSPLQIIIKVSGRQVLTLYDHYTVAGGSDTMSGGTVLHLNAGQEVWLEMASGNVGLFIDFARDAVFTGFLIYAD</sequence>
<reference evidence="9" key="1">
    <citation type="submission" date="2025-08" db="UniProtKB">
        <authorList>
            <consortium name="RefSeq"/>
        </authorList>
    </citation>
    <scope>IDENTIFICATION</scope>
    <source>
        <tissue evidence="9">Sperm</tissue>
    </source>
</reference>
<feature type="compositionally biased region" description="Pro residues" evidence="5">
    <location>
        <begin position="77"/>
        <end position="91"/>
    </location>
</feature>
<evidence type="ECO:0000313" key="9">
    <source>
        <dbReference type="RefSeq" id="XP_032808293.1"/>
    </source>
</evidence>
<name>A0AAJ7T157_PETMA</name>
<dbReference type="PANTHER" id="PTHR15427:SF52">
    <property type="entry name" value="C1Q DOMAIN-CONTAINING PROTEIN"/>
    <property type="match status" value="1"/>
</dbReference>
<keyword evidence="2" id="KW-0964">Secreted</keyword>
<dbReference type="InterPro" id="IPR050392">
    <property type="entry name" value="Collagen/C1q_domain"/>
</dbReference>
<protein>
    <submittedName>
        <fullName evidence="9">Complement C1q and tumor necrosis factor-related protein 9-like</fullName>
    </submittedName>
</protein>
<feature type="region of interest" description="Disordered" evidence="5">
    <location>
        <begin position="27"/>
        <end position="139"/>
    </location>
</feature>
<evidence type="ECO:0000313" key="8">
    <source>
        <dbReference type="Proteomes" id="UP001318040"/>
    </source>
</evidence>
<dbReference type="KEGG" id="pmrn:116941360"/>
<dbReference type="Pfam" id="PF00386">
    <property type="entry name" value="C1q"/>
    <property type="match status" value="1"/>
</dbReference>
<feature type="chain" id="PRO_5042524122" evidence="6">
    <location>
        <begin position="24"/>
        <end position="273"/>
    </location>
</feature>
<dbReference type="InterPro" id="IPR008983">
    <property type="entry name" value="Tumour_necrosis_fac-like_dom"/>
</dbReference>
<keyword evidence="4" id="KW-0176">Collagen</keyword>
<dbReference type="Pfam" id="PF01391">
    <property type="entry name" value="Collagen"/>
    <property type="match status" value="1"/>
</dbReference>
<accession>A0AAJ7T157</accession>
<dbReference type="Gene3D" id="2.60.120.40">
    <property type="match status" value="1"/>
</dbReference>
<evidence type="ECO:0000256" key="1">
    <source>
        <dbReference type="ARBA" id="ARBA00004613"/>
    </source>
</evidence>
<dbReference type="GO" id="GO:0005576">
    <property type="term" value="C:extracellular region"/>
    <property type="evidence" value="ECO:0007669"/>
    <property type="project" value="UniProtKB-SubCell"/>
</dbReference>
<keyword evidence="8" id="KW-1185">Reference proteome</keyword>
<proteinExistence type="predicted"/>
<feature type="domain" description="C1q" evidence="7">
    <location>
        <begin position="138"/>
        <end position="273"/>
    </location>
</feature>
<organism evidence="8 9">
    <name type="scientific">Petromyzon marinus</name>
    <name type="common">Sea lamprey</name>
    <dbReference type="NCBI Taxonomy" id="7757"/>
    <lineage>
        <taxon>Eukaryota</taxon>
        <taxon>Metazoa</taxon>
        <taxon>Chordata</taxon>
        <taxon>Craniata</taxon>
        <taxon>Vertebrata</taxon>
        <taxon>Cyclostomata</taxon>
        <taxon>Hyperoartia</taxon>
        <taxon>Petromyzontiformes</taxon>
        <taxon>Petromyzontidae</taxon>
        <taxon>Petromyzon</taxon>
    </lineage>
</organism>
<dbReference type="SUPFAM" id="SSF49842">
    <property type="entry name" value="TNF-like"/>
    <property type="match status" value="1"/>
</dbReference>
<dbReference type="PROSITE" id="PS50871">
    <property type="entry name" value="C1Q"/>
    <property type="match status" value="1"/>
</dbReference>
<evidence type="ECO:0000256" key="2">
    <source>
        <dbReference type="ARBA" id="ARBA00022525"/>
    </source>
</evidence>
<gene>
    <name evidence="9" type="primary">LOC116941360</name>
</gene>